<dbReference type="InterPro" id="IPR053101">
    <property type="entry name" value="TM221"/>
</dbReference>
<keyword evidence="3" id="KW-0732">Signal</keyword>
<organism evidence="4 5">
    <name type="scientific">Bombycilla garrulus</name>
    <name type="common">Bohemian waxwing</name>
    <name type="synonym">Lanius garrulus</name>
    <dbReference type="NCBI Taxonomy" id="125297"/>
    <lineage>
        <taxon>Eukaryota</taxon>
        <taxon>Metazoa</taxon>
        <taxon>Chordata</taxon>
        <taxon>Craniata</taxon>
        <taxon>Vertebrata</taxon>
        <taxon>Euteleostomi</taxon>
        <taxon>Archelosauria</taxon>
        <taxon>Archosauria</taxon>
        <taxon>Dinosauria</taxon>
        <taxon>Saurischia</taxon>
        <taxon>Theropoda</taxon>
        <taxon>Coelurosauria</taxon>
        <taxon>Aves</taxon>
        <taxon>Neognathae</taxon>
        <taxon>Neoaves</taxon>
        <taxon>Telluraves</taxon>
        <taxon>Australaves</taxon>
        <taxon>Passeriformes</taxon>
        <taxon>Bombycillidae</taxon>
        <taxon>Bombycilla</taxon>
    </lineage>
</organism>
<keyword evidence="2" id="KW-0812">Transmembrane</keyword>
<accession>A0A7L1LU42</accession>
<dbReference type="EMBL" id="VXBU01002219">
    <property type="protein sequence ID" value="NXN78465.1"/>
    <property type="molecule type" value="Genomic_DNA"/>
</dbReference>
<feature type="chain" id="PRO_5029492901" evidence="3">
    <location>
        <begin position="18"/>
        <end position="164"/>
    </location>
</feature>
<feature type="compositionally biased region" description="Low complexity" evidence="1">
    <location>
        <begin position="89"/>
        <end position="100"/>
    </location>
</feature>
<comment type="caution">
    <text evidence="4">The sequence shown here is derived from an EMBL/GenBank/DDBJ whole genome shotgun (WGS) entry which is preliminary data.</text>
</comment>
<protein>
    <submittedName>
        <fullName evidence="4">TM221 protein</fullName>
    </submittedName>
</protein>
<dbReference type="OrthoDB" id="8873919at2759"/>
<keyword evidence="2" id="KW-0472">Membrane</keyword>
<proteinExistence type="predicted"/>
<keyword evidence="2" id="KW-1133">Transmembrane helix</keyword>
<feature type="signal peptide" evidence="3">
    <location>
        <begin position="1"/>
        <end position="17"/>
    </location>
</feature>
<dbReference type="AlphaFoldDB" id="A0A7L1LU42"/>
<dbReference type="InterPro" id="IPR029201">
    <property type="entry name" value="Jiraiya"/>
</dbReference>
<feature type="transmembrane region" description="Helical" evidence="2">
    <location>
        <begin position="14"/>
        <end position="34"/>
    </location>
</feature>
<sequence length="164" mass="18175">ALALFMLLLFEPEAGIASACVLTSGILVLLLSVLHASQISRASRIPRPEHPGALYENDGAQPGDKNVPQTRETRREFSFPIFLQRKSRPGSASSGSKRSSGGLGSTEFQREFQKEFQRDLSRTHRTLEEDSGLFLEQGKPWNVVTREMRNAMSRKATGKDSTLV</sequence>
<dbReference type="Proteomes" id="UP000532545">
    <property type="component" value="Unassembled WGS sequence"/>
</dbReference>
<evidence type="ECO:0000256" key="3">
    <source>
        <dbReference type="SAM" id="SignalP"/>
    </source>
</evidence>
<feature type="non-terminal residue" evidence="4">
    <location>
        <position position="164"/>
    </location>
</feature>
<name>A0A7L1LU42_BOMGA</name>
<dbReference type="PANTHER" id="PTHR36132:SF1">
    <property type="entry name" value="TRANSMEMBRANE PROTEIN 221"/>
    <property type="match status" value="1"/>
</dbReference>
<keyword evidence="5" id="KW-1185">Reference proteome</keyword>
<feature type="region of interest" description="Disordered" evidence="1">
    <location>
        <begin position="45"/>
        <end position="106"/>
    </location>
</feature>
<evidence type="ECO:0000313" key="4">
    <source>
        <dbReference type="EMBL" id="NXN78465.1"/>
    </source>
</evidence>
<feature type="non-terminal residue" evidence="4">
    <location>
        <position position="1"/>
    </location>
</feature>
<gene>
    <name evidence="4" type="primary">Tmem221</name>
    <name evidence="4" type="ORF">BOMGAR_R15863</name>
</gene>
<evidence type="ECO:0000313" key="5">
    <source>
        <dbReference type="Proteomes" id="UP000532545"/>
    </source>
</evidence>
<evidence type="ECO:0000256" key="1">
    <source>
        <dbReference type="SAM" id="MobiDB-lite"/>
    </source>
</evidence>
<dbReference type="PANTHER" id="PTHR36132">
    <property type="entry name" value="TRANSMEMBRANE PROTEIN 221"/>
    <property type="match status" value="1"/>
</dbReference>
<dbReference type="Pfam" id="PF15038">
    <property type="entry name" value="Jiraiya"/>
    <property type="match status" value="1"/>
</dbReference>
<evidence type="ECO:0000256" key="2">
    <source>
        <dbReference type="SAM" id="Phobius"/>
    </source>
</evidence>
<reference evidence="4 5" key="1">
    <citation type="submission" date="2019-09" db="EMBL/GenBank/DDBJ databases">
        <title>Bird 10,000 Genomes (B10K) Project - Family phase.</title>
        <authorList>
            <person name="Zhang G."/>
        </authorList>
    </citation>
    <scope>NUCLEOTIDE SEQUENCE [LARGE SCALE GENOMIC DNA]</scope>
    <source>
        <strain evidence="4">B10K-DU-002-23</strain>
        <tissue evidence="4">Muscle</tissue>
    </source>
</reference>